<proteinExistence type="predicted"/>
<dbReference type="EMBL" id="GGEC01085434">
    <property type="protein sequence ID" value="MBX65918.1"/>
    <property type="molecule type" value="Transcribed_RNA"/>
</dbReference>
<dbReference type="AlphaFoldDB" id="A0A2P2QG03"/>
<reference evidence="1" key="1">
    <citation type="submission" date="2018-02" db="EMBL/GenBank/DDBJ databases">
        <title>Rhizophora mucronata_Transcriptome.</title>
        <authorList>
            <person name="Meera S.P."/>
            <person name="Sreeshan A."/>
            <person name="Augustine A."/>
        </authorList>
    </citation>
    <scope>NUCLEOTIDE SEQUENCE</scope>
    <source>
        <tissue evidence="1">Leaf</tissue>
    </source>
</reference>
<name>A0A2P2QG03_RHIMU</name>
<accession>A0A2P2QG03</accession>
<evidence type="ECO:0000313" key="1">
    <source>
        <dbReference type="EMBL" id="MBX65918.1"/>
    </source>
</evidence>
<protein>
    <submittedName>
        <fullName evidence="1">Uncharacterized protein</fullName>
    </submittedName>
</protein>
<sequence>MSMSEMTSLQLVCDLAAILASIDYIC</sequence>
<organism evidence="1">
    <name type="scientific">Rhizophora mucronata</name>
    <name type="common">Asiatic mangrove</name>
    <dbReference type="NCBI Taxonomy" id="61149"/>
    <lineage>
        <taxon>Eukaryota</taxon>
        <taxon>Viridiplantae</taxon>
        <taxon>Streptophyta</taxon>
        <taxon>Embryophyta</taxon>
        <taxon>Tracheophyta</taxon>
        <taxon>Spermatophyta</taxon>
        <taxon>Magnoliopsida</taxon>
        <taxon>eudicotyledons</taxon>
        <taxon>Gunneridae</taxon>
        <taxon>Pentapetalae</taxon>
        <taxon>rosids</taxon>
        <taxon>fabids</taxon>
        <taxon>Malpighiales</taxon>
        <taxon>Rhizophoraceae</taxon>
        <taxon>Rhizophora</taxon>
    </lineage>
</organism>